<dbReference type="EMBL" id="MGDD01000123">
    <property type="protein sequence ID" value="OGL46546.1"/>
    <property type="molecule type" value="Genomic_DNA"/>
</dbReference>
<gene>
    <name evidence="1" type="ORF">A2161_22230</name>
</gene>
<dbReference type="Proteomes" id="UP000179266">
    <property type="component" value="Unassembled WGS sequence"/>
</dbReference>
<comment type="caution">
    <text evidence="1">The sequence shown here is derived from an EMBL/GenBank/DDBJ whole genome shotgun (WGS) entry which is preliminary data.</text>
</comment>
<sequence length="70" mass="8367">MNERISIQVFQTKNKPDMIFLRYYQIKESLLWNHKNIMVLTQLKRKGNINFSSIQLLDKNKCDIAVLLNI</sequence>
<organism evidence="1 2">
    <name type="scientific">Candidatus Schekmanbacteria bacterium RBG_13_48_7</name>
    <dbReference type="NCBI Taxonomy" id="1817878"/>
    <lineage>
        <taxon>Bacteria</taxon>
        <taxon>Candidatus Schekmaniibacteriota</taxon>
    </lineage>
</organism>
<evidence type="ECO:0000313" key="2">
    <source>
        <dbReference type="Proteomes" id="UP000179266"/>
    </source>
</evidence>
<dbReference type="AlphaFoldDB" id="A0A1F7RYA2"/>
<reference evidence="1 2" key="1">
    <citation type="journal article" date="2016" name="Nat. Commun.">
        <title>Thousands of microbial genomes shed light on interconnected biogeochemical processes in an aquifer system.</title>
        <authorList>
            <person name="Anantharaman K."/>
            <person name="Brown C.T."/>
            <person name="Hug L.A."/>
            <person name="Sharon I."/>
            <person name="Castelle C.J."/>
            <person name="Probst A.J."/>
            <person name="Thomas B.C."/>
            <person name="Singh A."/>
            <person name="Wilkins M.J."/>
            <person name="Karaoz U."/>
            <person name="Brodie E.L."/>
            <person name="Williams K.H."/>
            <person name="Hubbard S.S."/>
            <person name="Banfield J.F."/>
        </authorList>
    </citation>
    <scope>NUCLEOTIDE SEQUENCE [LARGE SCALE GENOMIC DNA]</scope>
</reference>
<accession>A0A1F7RYA2</accession>
<protein>
    <submittedName>
        <fullName evidence="1">Uncharacterized protein</fullName>
    </submittedName>
</protein>
<name>A0A1F7RYA2_9BACT</name>
<proteinExistence type="predicted"/>
<evidence type="ECO:0000313" key="1">
    <source>
        <dbReference type="EMBL" id="OGL46546.1"/>
    </source>
</evidence>